<name>A0A4V5ZNZ2_9EURY</name>
<proteinExistence type="predicted"/>
<evidence type="ECO:0008006" key="3">
    <source>
        <dbReference type="Google" id="ProtNLM"/>
    </source>
</evidence>
<keyword evidence="2" id="KW-1185">Reference proteome</keyword>
<accession>A0A4V5ZNZ2</accession>
<dbReference type="EMBL" id="QKNX01000003">
    <property type="protein sequence ID" value="TKR25783.1"/>
    <property type="molecule type" value="Genomic_DNA"/>
</dbReference>
<reference evidence="1 2" key="1">
    <citation type="submission" date="2019-04" db="EMBL/GenBank/DDBJ databases">
        <title>Natronomonas sp. F20-122 a newhaloarchaeon isolated from a saline saltern of Isla Bacuta, Huelva, Spain.</title>
        <authorList>
            <person name="Duran-Viseras A."/>
            <person name="Sanchez-Porro C."/>
            <person name="Ventosa A."/>
        </authorList>
    </citation>
    <scope>NUCLEOTIDE SEQUENCE [LARGE SCALE GENOMIC DNA]</scope>
    <source>
        <strain evidence="1 2">F20-122</strain>
    </source>
</reference>
<protein>
    <recommendedName>
        <fullName evidence="3">Small CPxCG-related zinc finger protein</fullName>
    </recommendedName>
</protein>
<dbReference type="InterPro" id="IPR055983">
    <property type="entry name" value="DUF7561"/>
</dbReference>
<dbReference type="OrthoDB" id="190410at2157"/>
<dbReference type="Proteomes" id="UP000308037">
    <property type="component" value="Unassembled WGS sequence"/>
</dbReference>
<evidence type="ECO:0000313" key="1">
    <source>
        <dbReference type="EMBL" id="TKR25783.1"/>
    </source>
</evidence>
<sequence>MATDPCDACGAAVPIGGGIAGIWSSDPDGTGGMTLAFDDGSEYFLCFSCIDDLPDEPTAADLADLGGE</sequence>
<comment type="caution">
    <text evidence="1">The sequence shown here is derived from an EMBL/GenBank/DDBJ whole genome shotgun (WGS) entry which is preliminary data.</text>
</comment>
<dbReference type="Pfam" id="PF24442">
    <property type="entry name" value="DUF7561"/>
    <property type="match status" value="1"/>
</dbReference>
<evidence type="ECO:0000313" key="2">
    <source>
        <dbReference type="Proteomes" id="UP000308037"/>
    </source>
</evidence>
<organism evidence="1 2">
    <name type="scientific">Natronomonas salsuginis</name>
    <dbReference type="NCBI Taxonomy" id="2217661"/>
    <lineage>
        <taxon>Archaea</taxon>
        <taxon>Methanobacteriati</taxon>
        <taxon>Methanobacteriota</taxon>
        <taxon>Stenosarchaea group</taxon>
        <taxon>Halobacteria</taxon>
        <taxon>Halobacteriales</taxon>
        <taxon>Natronomonadaceae</taxon>
        <taxon>Natronomonas</taxon>
    </lineage>
</organism>
<dbReference type="AlphaFoldDB" id="A0A4V5ZNZ2"/>
<gene>
    <name evidence="1" type="ORF">DM868_10290</name>
</gene>
<dbReference type="RefSeq" id="WP_137276790.1">
    <property type="nucleotide sequence ID" value="NZ_QKNX01000003.1"/>
</dbReference>